<evidence type="ECO:0000313" key="4">
    <source>
        <dbReference type="RefSeq" id="XP_033789202.1"/>
    </source>
</evidence>
<evidence type="ECO:0000313" key="3">
    <source>
        <dbReference type="Proteomes" id="UP000515159"/>
    </source>
</evidence>
<keyword evidence="2" id="KW-1133">Transmembrane helix</keyword>
<dbReference type="GeneID" id="117355166"/>
<dbReference type="KEGG" id="gsh:117355166"/>
<dbReference type="GO" id="GO:0033615">
    <property type="term" value="P:mitochondrial proton-transporting ATP synthase complex assembly"/>
    <property type="evidence" value="ECO:0007669"/>
    <property type="project" value="TreeGrafter"/>
</dbReference>
<gene>
    <name evidence="4" type="primary">TMEM70</name>
</gene>
<dbReference type="OrthoDB" id="156886at2759"/>
<keyword evidence="2 4" id="KW-0812">Transmembrane</keyword>
<keyword evidence="3" id="KW-1185">Reference proteome</keyword>
<name>A0A6P8PL08_GEOSA</name>
<organism evidence="3 4">
    <name type="scientific">Geotrypetes seraphini</name>
    <name type="common">Gaboon caecilian</name>
    <name type="synonym">Caecilia seraphini</name>
    <dbReference type="NCBI Taxonomy" id="260995"/>
    <lineage>
        <taxon>Eukaryota</taxon>
        <taxon>Metazoa</taxon>
        <taxon>Chordata</taxon>
        <taxon>Craniata</taxon>
        <taxon>Vertebrata</taxon>
        <taxon>Euteleostomi</taxon>
        <taxon>Amphibia</taxon>
        <taxon>Gymnophiona</taxon>
        <taxon>Geotrypetes</taxon>
    </lineage>
</organism>
<dbReference type="GO" id="GO:0031966">
    <property type="term" value="C:mitochondrial membrane"/>
    <property type="evidence" value="ECO:0007669"/>
    <property type="project" value="TreeGrafter"/>
</dbReference>
<dbReference type="RefSeq" id="XP_033789202.1">
    <property type="nucleotide sequence ID" value="XM_033933311.1"/>
</dbReference>
<proteinExistence type="inferred from homology"/>
<dbReference type="AlphaFoldDB" id="A0A6P8PL08"/>
<dbReference type="CTD" id="54968"/>
<comment type="similarity">
    <text evidence="1">Belongs to the TMEM70 family.</text>
</comment>
<dbReference type="Pfam" id="PF06979">
    <property type="entry name" value="TMEM70"/>
    <property type="match status" value="1"/>
</dbReference>
<dbReference type="PANTHER" id="PTHR13281">
    <property type="entry name" value="TRANSMEMBRANE PROTEIN 70, MITOCHONDRIAL"/>
    <property type="match status" value="1"/>
</dbReference>
<feature type="transmembrane region" description="Helical" evidence="2">
    <location>
        <begin position="158"/>
        <end position="180"/>
    </location>
</feature>
<reference evidence="4" key="1">
    <citation type="submission" date="2025-08" db="UniProtKB">
        <authorList>
            <consortium name="RefSeq"/>
        </authorList>
    </citation>
    <scope>IDENTIFICATION</scope>
</reference>
<feature type="transmembrane region" description="Helical" evidence="2">
    <location>
        <begin position="128"/>
        <end position="146"/>
    </location>
</feature>
<keyword evidence="2" id="KW-0472">Membrane</keyword>
<dbReference type="PANTHER" id="PTHR13281:SF0">
    <property type="entry name" value="TRANSMEMBRANE PROTEIN 70, MITOCHONDRIAL"/>
    <property type="match status" value="1"/>
</dbReference>
<dbReference type="InParanoid" id="A0A6P8PL08"/>
<dbReference type="InterPro" id="IPR009724">
    <property type="entry name" value="TMEM70"/>
</dbReference>
<dbReference type="FunCoup" id="A0A6P8PL08">
    <property type="interactions" value="1770"/>
</dbReference>
<sequence length="277" mass="30592">MCIGTEGAGLEGFAAKMLLSVAGSCRFPGLCFAVRIGRGGIGMASPVFCGWRIFSRCNKAVVLSRACDISFPELRCARGVTTTSGTHKKTFPYVKCVQCFSTSSSGDESVGKLVYTGNLAKAVLGVKLFSYSTSMFSLCVMPYLIFKTGIGVDNLILQIAFYSTIGLFTFVTPVILHLFTKGYVVRLYHKAEMDTYTAVTYSVVLTEKRTVFHQKDVKVPGVSKMFTTFYAQTKSMLVNPSLFSNPLDYNHLMGYDKPFTFDLEELNEPTERKVPQQ</sequence>
<accession>A0A6P8PL08</accession>
<dbReference type="Proteomes" id="UP000515159">
    <property type="component" value="Chromosome 2"/>
</dbReference>
<evidence type="ECO:0000256" key="1">
    <source>
        <dbReference type="ARBA" id="ARBA00005280"/>
    </source>
</evidence>
<protein>
    <submittedName>
        <fullName evidence="4">Transmembrane protein 70, mitochondrial</fullName>
    </submittedName>
</protein>
<dbReference type="InterPro" id="IPR045325">
    <property type="entry name" value="TMEM70/TMEM186/TMEM223"/>
</dbReference>
<evidence type="ECO:0000256" key="2">
    <source>
        <dbReference type="SAM" id="Phobius"/>
    </source>
</evidence>